<organism evidence="2 3">
    <name type="scientific">Bacillus gaemokensis</name>
    <dbReference type="NCBI Taxonomy" id="574375"/>
    <lineage>
        <taxon>Bacteria</taxon>
        <taxon>Bacillati</taxon>
        <taxon>Bacillota</taxon>
        <taxon>Bacilli</taxon>
        <taxon>Bacillales</taxon>
        <taxon>Bacillaceae</taxon>
        <taxon>Bacillus</taxon>
        <taxon>Bacillus cereus group</taxon>
    </lineage>
</organism>
<dbReference type="RefSeq" id="WP_033678916.1">
    <property type="nucleotide sequence ID" value="NZ_JOTM01000061.1"/>
</dbReference>
<gene>
    <name evidence="2" type="ORF">BAGA_26205</name>
</gene>
<dbReference type="AlphaFoldDB" id="A0A073K5A4"/>
<proteinExistence type="predicted"/>
<evidence type="ECO:0000313" key="2">
    <source>
        <dbReference type="EMBL" id="KEK21741.1"/>
    </source>
</evidence>
<keyword evidence="2" id="KW-0238">DNA-binding</keyword>
<dbReference type="Pfam" id="PF01381">
    <property type="entry name" value="HTH_3"/>
    <property type="match status" value="1"/>
</dbReference>
<dbReference type="EMBL" id="JOTM01000061">
    <property type="protein sequence ID" value="KEK21741.1"/>
    <property type="molecule type" value="Genomic_DNA"/>
</dbReference>
<accession>A0A073K5A4</accession>
<dbReference type="InterPro" id="IPR010982">
    <property type="entry name" value="Lambda_DNA-bd_dom_sf"/>
</dbReference>
<name>A0A073K5A4_9BACI</name>
<reference evidence="2 3" key="1">
    <citation type="submission" date="2014-06" db="EMBL/GenBank/DDBJ databases">
        <title>Draft genome sequence of Bacillus gaemokensis JCM 15801 (MCCC 1A00707).</title>
        <authorList>
            <person name="Lai Q."/>
            <person name="Liu Y."/>
            <person name="Shao Z."/>
        </authorList>
    </citation>
    <scope>NUCLEOTIDE SEQUENCE [LARGE SCALE GENOMIC DNA]</scope>
    <source>
        <strain evidence="2 3">JCM 15801</strain>
    </source>
</reference>
<feature type="domain" description="HTH cro/C1-type" evidence="1">
    <location>
        <begin position="15"/>
        <end position="60"/>
    </location>
</feature>
<dbReference type="InterPro" id="IPR001387">
    <property type="entry name" value="Cro/C1-type_HTH"/>
</dbReference>
<dbReference type="Gene3D" id="1.10.260.40">
    <property type="entry name" value="lambda repressor-like DNA-binding domains"/>
    <property type="match status" value="1"/>
</dbReference>
<protein>
    <submittedName>
        <fullName evidence="2">DNA-binding protein</fullName>
    </submittedName>
</protein>
<dbReference type="Proteomes" id="UP000027778">
    <property type="component" value="Unassembled WGS sequence"/>
</dbReference>
<comment type="caution">
    <text evidence="2">The sequence shown here is derived from an EMBL/GenBank/DDBJ whole genome shotgun (WGS) entry which is preliminary data.</text>
</comment>
<sequence>MSWFSKPRSKLGKFLDRNDIKQINLAQYSGVSEGTISKLCRADTFYPSLRNGQKIIKALKKMTHKDIQYDDFWV</sequence>
<dbReference type="OrthoDB" id="7568952at2"/>
<evidence type="ECO:0000259" key="1">
    <source>
        <dbReference type="Pfam" id="PF01381"/>
    </source>
</evidence>
<dbReference type="GO" id="GO:0003677">
    <property type="term" value="F:DNA binding"/>
    <property type="evidence" value="ECO:0007669"/>
    <property type="project" value="UniProtKB-KW"/>
</dbReference>
<evidence type="ECO:0000313" key="3">
    <source>
        <dbReference type="Proteomes" id="UP000027778"/>
    </source>
</evidence>
<dbReference type="SUPFAM" id="SSF47413">
    <property type="entry name" value="lambda repressor-like DNA-binding domains"/>
    <property type="match status" value="1"/>
</dbReference>
<keyword evidence="3" id="KW-1185">Reference proteome</keyword>